<comment type="similarity">
    <text evidence="1 2">Belongs to the pyrroline-5-carboxylate reductase family.</text>
</comment>
<accession>A0A838CNV8</accession>
<dbReference type="InterPro" id="IPR036291">
    <property type="entry name" value="NAD(P)-bd_dom_sf"/>
</dbReference>
<evidence type="ECO:0000259" key="4">
    <source>
        <dbReference type="Pfam" id="PF03807"/>
    </source>
</evidence>
<keyword evidence="7" id="KW-1185">Reference proteome</keyword>
<comment type="catalytic activity">
    <reaction evidence="2">
        <text>L-proline + NAD(+) = (S)-1-pyrroline-5-carboxylate + NADH + 2 H(+)</text>
        <dbReference type="Rhea" id="RHEA:14105"/>
        <dbReference type="ChEBI" id="CHEBI:15378"/>
        <dbReference type="ChEBI" id="CHEBI:17388"/>
        <dbReference type="ChEBI" id="CHEBI:57540"/>
        <dbReference type="ChEBI" id="CHEBI:57945"/>
        <dbReference type="ChEBI" id="CHEBI:60039"/>
        <dbReference type="EC" id="1.5.1.2"/>
    </reaction>
</comment>
<dbReference type="Pfam" id="PF03807">
    <property type="entry name" value="F420_oxidored"/>
    <property type="match status" value="1"/>
</dbReference>
<keyword evidence="2" id="KW-0641">Proline biosynthesis</keyword>
<comment type="pathway">
    <text evidence="2">Amino-acid biosynthesis; L-proline biosynthesis; L-proline from L-glutamate 5-semialdehyde: step 1/1.</text>
</comment>
<comment type="subcellular location">
    <subcellularLocation>
        <location evidence="2">Cytoplasm</location>
    </subcellularLocation>
</comment>
<evidence type="ECO:0000256" key="3">
    <source>
        <dbReference type="PIRSR" id="PIRSR000193-1"/>
    </source>
</evidence>
<evidence type="ECO:0000256" key="2">
    <source>
        <dbReference type="HAMAP-Rule" id="MF_01925"/>
    </source>
</evidence>
<keyword evidence="2" id="KW-0560">Oxidoreductase</keyword>
<dbReference type="Pfam" id="PF14748">
    <property type="entry name" value="P5CR_dimer"/>
    <property type="match status" value="1"/>
</dbReference>
<comment type="caution">
    <text evidence="6">The sequence shown here is derived from an EMBL/GenBank/DDBJ whole genome shotgun (WGS) entry which is preliminary data.</text>
</comment>
<dbReference type="InterPro" id="IPR008927">
    <property type="entry name" value="6-PGluconate_DH-like_C_sf"/>
</dbReference>
<dbReference type="GO" id="GO:0004735">
    <property type="term" value="F:pyrroline-5-carboxylate reductase activity"/>
    <property type="evidence" value="ECO:0007669"/>
    <property type="project" value="UniProtKB-UniRule"/>
</dbReference>
<evidence type="ECO:0000259" key="5">
    <source>
        <dbReference type="Pfam" id="PF14748"/>
    </source>
</evidence>
<dbReference type="PANTHER" id="PTHR11645:SF51">
    <property type="entry name" value="COME OPERON PROTEIN 4"/>
    <property type="match status" value="1"/>
</dbReference>
<dbReference type="HAMAP" id="MF_01925">
    <property type="entry name" value="P5C_reductase"/>
    <property type="match status" value="1"/>
</dbReference>
<dbReference type="InterPro" id="IPR029036">
    <property type="entry name" value="P5CR_dimer"/>
</dbReference>
<dbReference type="GO" id="GO:0005737">
    <property type="term" value="C:cytoplasm"/>
    <property type="evidence" value="ECO:0007669"/>
    <property type="project" value="UniProtKB-SubCell"/>
</dbReference>
<comment type="function">
    <text evidence="2">Catalyzes the reduction of 1-pyrroline-5-carboxylate (PCA) to L-proline.</text>
</comment>
<proteinExistence type="inferred from homology"/>
<keyword evidence="2 3" id="KW-0521">NADP</keyword>
<dbReference type="PROSITE" id="PS00521">
    <property type="entry name" value="P5CR"/>
    <property type="match status" value="1"/>
</dbReference>
<dbReference type="GO" id="GO:0055129">
    <property type="term" value="P:L-proline biosynthetic process"/>
    <property type="evidence" value="ECO:0007669"/>
    <property type="project" value="UniProtKB-UniRule"/>
</dbReference>
<evidence type="ECO:0000313" key="7">
    <source>
        <dbReference type="Proteomes" id="UP000571017"/>
    </source>
</evidence>
<keyword evidence="2" id="KW-0963">Cytoplasm</keyword>
<dbReference type="InterPro" id="IPR028939">
    <property type="entry name" value="P5C_Rdtase_cat_N"/>
</dbReference>
<evidence type="ECO:0000256" key="1">
    <source>
        <dbReference type="ARBA" id="ARBA00005525"/>
    </source>
</evidence>
<name>A0A838CNV8_9BACI</name>
<dbReference type="RefSeq" id="WP_181470586.1">
    <property type="nucleotide sequence ID" value="NZ_JACEFG010000001.1"/>
</dbReference>
<dbReference type="EC" id="1.5.1.2" evidence="2"/>
<dbReference type="PIRSF" id="PIRSF000193">
    <property type="entry name" value="Pyrrol-5-carb_rd"/>
    <property type="match status" value="1"/>
</dbReference>
<gene>
    <name evidence="2" type="primary">proC</name>
    <name evidence="6" type="ORF">H0266_01305</name>
</gene>
<dbReference type="SUPFAM" id="SSF48179">
    <property type="entry name" value="6-phosphogluconate dehydrogenase C-terminal domain-like"/>
    <property type="match status" value="1"/>
</dbReference>
<protein>
    <recommendedName>
        <fullName evidence="2">Pyrroline-5-carboxylate reductase</fullName>
        <shortName evidence="2">P5C reductase</shortName>
        <shortName evidence="2">P5CR</shortName>
        <ecNumber evidence="2">1.5.1.2</ecNumber>
    </recommendedName>
    <alternativeName>
        <fullName evidence="2">PCA reductase</fullName>
    </alternativeName>
</protein>
<dbReference type="Gene3D" id="1.10.3730.10">
    <property type="entry name" value="ProC C-terminal domain-like"/>
    <property type="match status" value="1"/>
</dbReference>
<dbReference type="PANTHER" id="PTHR11645">
    <property type="entry name" value="PYRROLINE-5-CARBOXYLATE REDUCTASE"/>
    <property type="match status" value="1"/>
</dbReference>
<comment type="catalytic activity">
    <reaction evidence="2">
        <text>L-proline + NADP(+) = (S)-1-pyrroline-5-carboxylate + NADPH + 2 H(+)</text>
        <dbReference type="Rhea" id="RHEA:14109"/>
        <dbReference type="ChEBI" id="CHEBI:15378"/>
        <dbReference type="ChEBI" id="CHEBI:17388"/>
        <dbReference type="ChEBI" id="CHEBI:57783"/>
        <dbReference type="ChEBI" id="CHEBI:58349"/>
        <dbReference type="ChEBI" id="CHEBI:60039"/>
        <dbReference type="EC" id="1.5.1.2"/>
    </reaction>
</comment>
<dbReference type="NCBIfam" id="NF005814">
    <property type="entry name" value="PRK07680.1"/>
    <property type="match status" value="1"/>
</dbReference>
<dbReference type="Gene3D" id="3.40.50.720">
    <property type="entry name" value="NAD(P)-binding Rossmann-like Domain"/>
    <property type="match status" value="1"/>
</dbReference>
<dbReference type="AlphaFoldDB" id="A0A838CNV8"/>
<organism evidence="6 7">
    <name type="scientific">Halobacillus locisalis</name>
    <dbReference type="NCBI Taxonomy" id="220753"/>
    <lineage>
        <taxon>Bacteria</taxon>
        <taxon>Bacillati</taxon>
        <taxon>Bacillota</taxon>
        <taxon>Bacilli</taxon>
        <taxon>Bacillales</taxon>
        <taxon>Bacillaceae</taxon>
        <taxon>Halobacillus</taxon>
    </lineage>
</organism>
<dbReference type="InterPro" id="IPR000304">
    <property type="entry name" value="Pyrroline-COOH_reductase"/>
</dbReference>
<dbReference type="SUPFAM" id="SSF51735">
    <property type="entry name" value="NAD(P)-binding Rossmann-fold domains"/>
    <property type="match status" value="1"/>
</dbReference>
<feature type="domain" description="Pyrroline-5-carboxylate reductase dimerisation" evidence="5">
    <location>
        <begin position="162"/>
        <end position="260"/>
    </location>
</feature>
<keyword evidence="2" id="KW-0028">Amino-acid biosynthesis</keyword>
<dbReference type="UniPathway" id="UPA00098">
    <property type="reaction ID" value="UER00361"/>
</dbReference>
<feature type="domain" description="Pyrroline-5-carboxylate reductase catalytic N-terminal" evidence="4">
    <location>
        <begin position="3"/>
        <end position="97"/>
    </location>
</feature>
<evidence type="ECO:0000313" key="6">
    <source>
        <dbReference type="EMBL" id="MBA2173529.1"/>
    </source>
</evidence>
<feature type="binding site" evidence="3">
    <location>
        <begin position="6"/>
        <end position="11"/>
    </location>
    <ligand>
        <name>NADP(+)</name>
        <dbReference type="ChEBI" id="CHEBI:58349"/>
    </ligand>
</feature>
<dbReference type="Proteomes" id="UP000571017">
    <property type="component" value="Unassembled WGS sequence"/>
</dbReference>
<sequence>MKWGIIGTGNMGSMLATALTTSGAIQEEDLFVFNRSTEKAQALCQSFENVTVSTDLSKMARVCDVLFMCVKPHDYKKVLEGIATELKEDQCLVSITSPVSVEELEQVVPCQVARIVPSITNHAFAGVSLFTVGTRVSNDYKKALEHAFKQFSTPVAVEEPFIRVSSDIVSCGPAFVSFLLKEWITAAHQVAGISEEQATQLTEQMIVGLGQLISQEIFSLEQLMEKVTVKGGVTGVGLEALENHTGDLFKEMFKATQRKHLEDKQQIDF</sequence>
<reference evidence="6 7" key="1">
    <citation type="journal article" date="2004" name="Extremophiles">
        <title>Halobacillus locisalis sp. nov., a halophilic bacterium isolated from a marine solar saltern of the Yellow Sea in Korea.</title>
        <authorList>
            <person name="Yoon J.H."/>
            <person name="Kang K.H."/>
            <person name="Oh T.K."/>
            <person name="Park Y.H."/>
        </authorList>
    </citation>
    <scope>NUCLEOTIDE SEQUENCE [LARGE SCALE GENOMIC DNA]</scope>
    <source>
        <strain evidence="6 7">KCTC 3788</strain>
    </source>
</reference>
<dbReference type="EMBL" id="JACEFG010000001">
    <property type="protein sequence ID" value="MBA2173529.1"/>
    <property type="molecule type" value="Genomic_DNA"/>
</dbReference>
<dbReference type="InterPro" id="IPR053790">
    <property type="entry name" value="P5CR-like_CS"/>
</dbReference>